<feature type="region of interest" description="Disordered" evidence="1">
    <location>
        <begin position="237"/>
        <end position="276"/>
    </location>
</feature>
<dbReference type="EMBL" id="CYZU01000016">
    <property type="protein sequence ID" value="CUO37824.1"/>
    <property type="molecule type" value="Genomic_DNA"/>
</dbReference>
<feature type="compositionally biased region" description="Acidic residues" evidence="1">
    <location>
        <begin position="152"/>
        <end position="168"/>
    </location>
</feature>
<dbReference type="Proteomes" id="UP000095544">
    <property type="component" value="Unassembled WGS sequence"/>
</dbReference>
<gene>
    <name evidence="2" type="ORF">ERS852491_02030</name>
</gene>
<protein>
    <submittedName>
        <fullName evidence="2">Uncharacterized protein</fullName>
    </submittedName>
</protein>
<reference evidence="2 3" key="1">
    <citation type="submission" date="2015-09" db="EMBL/GenBank/DDBJ databases">
        <authorList>
            <consortium name="Pathogen Informatics"/>
        </authorList>
    </citation>
    <scope>NUCLEOTIDE SEQUENCE [LARGE SCALE GENOMIC DNA]</scope>
    <source>
        <strain evidence="2 3">2789STDY5834876</strain>
    </source>
</reference>
<dbReference type="RefSeq" id="WP_055152870.1">
    <property type="nucleotide sequence ID" value="NZ_CYZU01000016.1"/>
</dbReference>
<name>A0A174EIU5_9FIRM</name>
<proteinExistence type="predicted"/>
<feature type="region of interest" description="Disordered" evidence="1">
    <location>
        <begin position="213"/>
        <end position="232"/>
    </location>
</feature>
<feature type="compositionally biased region" description="Polar residues" evidence="1">
    <location>
        <begin position="172"/>
        <end position="181"/>
    </location>
</feature>
<accession>A0A174EIU5</accession>
<dbReference type="STRING" id="39482.ERS852491_02030"/>
<feature type="compositionally biased region" description="Basic and acidic residues" evidence="1">
    <location>
        <begin position="342"/>
        <end position="353"/>
    </location>
</feature>
<dbReference type="InterPro" id="IPR032675">
    <property type="entry name" value="LRR_dom_sf"/>
</dbReference>
<feature type="region of interest" description="Disordered" evidence="1">
    <location>
        <begin position="152"/>
        <end position="208"/>
    </location>
</feature>
<feature type="compositionally biased region" description="Acidic residues" evidence="1">
    <location>
        <begin position="194"/>
        <end position="203"/>
    </location>
</feature>
<feature type="compositionally biased region" description="Low complexity" evidence="1">
    <location>
        <begin position="256"/>
        <end position="272"/>
    </location>
</feature>
<dbReference type="OrthoDB" id="1958022at2"/>
<evidence type="ECO:0000256" key="1">
    <source>
        <dbReference type="SAM" id="MobiDB-lite"/>
    </source>
</evidence>
<evidence type="ECO:0000313" key="3">
    <source>
        <dbReference type="Proteomes" id="UP000095544"/>
    </source>
</evidence>
<feature type="region of interest" description="Disordered" evidence="1">
    <location>
        <begin position="333"/>
        <end position="358"/>
    </location>
</feature>
<feature type="compositionally biased region" description="Basic and acidic residues" evidence="1">
    <location>
        <begin position="215"/>
        <end position="231"/>
    </location>
</feature>
<sequence>MRMKNHRKQINPGGHRHSFLTIVLILCLLLNSTGLNFIPVYAAQDSPSPIDVGGGVSAVLQEGVLTLSGEGRTDDYSTETAPFLPYAGEVHTLVIENGVTYIGAYLFYGLGELGGELTLPGSITGFGDYAFAGEQLESAPKFTGIKNEFESAEIEDPVQSDGELEPDLPENGSDTALEGNNSETEVTVPSEEVVPPEDVDDGSAGDLILPEDNAEEYKESSPEDSEGEKLSGETANYTISDEQSLPKEDAGEEVTQETASQESASQEAVSQEPVLRQKDAVLSGQPADNIRTKVIMQQEIDHPETLFVTGQDGYVICRNENTTFAESARAAGYRVSDTAENEEQKDPEEKESLLTETPEPAALYSKAAVAAEEVYCVYVNQESGDDNKDGTESLPFKSLTKAAKYLMEKNLNGTVETNKIILQADYDMDQADDSTEKSGGILGGTPVNVTICGSTQQIRLKGSGEDKDNIEKAIDLSGNLKLESLTLATLQHIYGSGHDIIFGKDVTSKGTYLYGSYRTPISTQNVKVGKIEVESGGIARIVGYIRSFNTNVLNVNNQEANITVGGNAIVSTIVAGSASGGIENANVNINIEGGMVTTVIGGNQGFTAVKSPYSGTTKIEVSGGTVGDIYGAGTGRNASIPTYLGNLDIKVTGGKVTNIYGAGSAAFVKSEGDTMSSVRISAQGGTIGNIYAAGKGNENGVSLYKDESTNYTFAEETTPEKFGSLTGSASITVGGSAIVEENIYASGSGDSGTITGYDGDGLKSNAYLKGTAEITVNGGTINGSIYGGGKGIAQSGYEECARVDTGSTVKIAIAGGEVKGSVFGGGENGKVNGNTDVTISGGIVSGNVYGGSKNAVVEGKTNVTITNGTIENSVYGGSLGSPGSSLVLGGATVNMTGGWVKKNLYGGSEKSDDGVVESGSTKDMIFVNLTGGTVTKNVFGGGYLGTVYGSTHVHIGIHAPDKCTYYNNHAVEKPQLTSSKLLVEGSVYAGGDFGGGADYNAITITGTSHVYIDGTGYNTGTGSTEEPDLTISGGVFGSGASCDAGSTRLVTLDHYGVLDESADKTNTTRTLEAIQRADRVLLIESHVRLKGKSDIANNNTTALYSLNRIGDHSNPDVGTLGKGLVLKGGSTVILDSEAIGLGRFSSRDKEDGIVGLDKVGNKDGMTSNKVCFDSGTVFRVAVENTDKSLEYGEVSGYAYMEAGETAEVFAYARTKTEEKNKNDGGFVDPRKTDEEIPYYNVGSTYRYWQMKKDAGAVSERETVLTAQELKAGDSGYIDGTYSVAEGTIELPHASEPTVYTIEQVSLVDASGMTLVEAAKSGMGKDDEWFTSQTNQESGESITQEQERNLIENNPLSHFGLFMKAGEGFSSDTGKKGKVVSAKSIIADDKNTIIKTSTAETQENIMPQIKFYLTYSNKGITVSKKLGAVVIQIQGKDSSGKITTINMKVEIITKAAALSDQTIDLYATQSGSYTGKLTIPSGVSRTLHLQKVTSGNSERFISYDAPTITGQQFGISMQQVQSSGWTEAAVTKPYDLKSFTSGQVNIGTTDSRYEAIIEFNLKNAPGFTDQESPDTVLLEFADQAGQVTKITLHIYWKPSVVSKVQLSAGRHYNQIVKEENSPSISSKSAVTTQFTLGTQVQINDLWLELRNIENGDTKIFPPGTSLTLITSAEFYIYTVSGSEAQGRIRLSDFKSMWDDTAFTGTTAAGAVWDIIVDFSTGTSGLSPGNYGLRLREDKSADSQDDYFTVNNSIPVVTIANAPTSGLSRGEYQFTLSASASGDTRFNGSVWAVLAPEGGTEFPMGTVIQYEEGGEMFSLYPRGGKTYLPMPESGSRVFTMSTMDTTGLKPGQIGLKAAIMPGGVSAGASWESVGGSLTPITVTANPETALSIALLGDGTRVVKAGDKLQFKADYLNGMNESAIKVGVQKKSGEAYIDAAAEWGVTGNTVTAGTGTKTIDVTVADSSAAGTYRILFTLGDKEVPYNVIVE</sequence>
<feature type="compositionally biased region" description="Low complexity" evidence="1">
    <location>
        <begin position="182"/>
        <end position="193"/>
    </location>
</feature>
<dbReference type="Gene3D" id="3.80.10.10">
    <property type="entry name" value="Ribonuclease Inhibitor"/>
    <property type="match status" value="1"/>
</dbReference>
<evidence type="ECO:0000313" key="2">
    <source>
        <dbReference type="EMBL" id="CUO37824.1"/>
    </source>
</evidence>
<organism evidence="2 3">
    <name type="scientific">Faecalicatena contorta</name>
    <dbReference type="NCBI Taxonomy" id="39482"/>
    <lineage>
        <taxon>Bacteria</taxon>
        <taxon>Bacillati</taxon>
        <taxon>Bacillota</taxon>
        <taxon>Clostridia</taxon>
        <taxon>Lachnospirales</taxon>
        <taxon>Lachnospiraceae</taxon>
        <taxon>Faecalicatena</taxon>
    </lineage>
</organism>